<comment type="caution">
    <text evidence="2">The sequence shown here is derived from an EMBL/GenBank/DDBJ whole genome shotgun (WGS) entry which is preliminary data.</text>
</comment>
<dbReference type="EMBL" id="MVGT01000222">
    <property type="protein sequence ID" value="OVA19198.1"/>
    <property type="molecule type" value="Genomic_DNA"/>
</dbReference>
<feature type="compositionally biased region" description="Polar residues" evidence="1">
    <location>
        <begin position="91"/>
        <end position="101"/>
    </location>
</feature>
<proteinExistence type="predicted"/>
<gene>
    <name evidence="2" type="ORF">BVC80_8345g1</name>
</gene>
<organism evidence="2 3">
    <name type="scientific">Macleaya cordata</name>
    <name type="common">Five-seeded plume-poppy</name>
    <name type="synonym">Bocconia cordata</name>
    <dbReference type="NCBI Taxonomy" id="56857"/>
    <lineage>
        <taxon>Eukaryota</taxon>
        <taxon>Viridiplantae</taxon>
        <taxon>Streptophyta</taxon>
        <taxon>Embryophyta</taxon>
        <taxon>Tracheophyta</taxon>
        <taxon>Spermatophyta</taxon>
        <taxon>Magnoliopsida</taxon>
        <taxon>Ranunculales</taxon>
        <taxon>Papaveraceae</taxon>
        <taxon>Papaveroideae</taxon>
        <taxon>Macleaya</taxon>
    </lineage>
</organism>
<dbReference type="InParanoid" id="A0A200R919"/>
<accession>A0A200R919</accession>
<evidence type="ECO:0000313" key="3">
    <source>
        <dbReference type="Proteomes" id="UP000195402"/>
    </source>
</evidence>
<dbReference type="OrthoDB" id="783496at2759"/>
<reference evidence="2 3" key="1">
    <citation type="journal article" date="2017" name="Mol. Plant">
        <title>The Genome of Medicinal Plant Macleaya cordata Provides New Insights into Benzylisoquinoline Alkaloids Metabolism.</title>
        <authorList>
            <person name="Liu X."/>
            <person name="Liu Y."/>
            <person name="Huang P."/>
            <person name="Ma Y."/>
            <person name="Qing Z."/>
            <person name="Tang Q."/>
            <person name="Cao H."/>
            <person name="Cheng P."/>
            <person name="Zheng Y."/>
            <person name="Yuan Z."/>
            <person name="Zhou Y."/>
            <person name="Liu J."/>
            <person name="Tang Z."/>
            <person name="Zhuo Y."/>
            <person name="Zhang Y."/>
            <person name="Yu L."/>
            <person name="Huang J."/>
            <person name="Yang P."/>
            <person name="Peng Q."/>
            <person name="Zhang J."/>
            <person name="Jiang W."/>
            <person name="Zhang Z."/>
            <person name="Lin K."/>
            <person name="Ro D.K."/>
            <person name="Chen X."/>
            <person name="Xiong X."/>
            <person name="Shang Y."/>
            <person name="Huang S."/>
            <person name="Zeng J."/>
        </authorList>
    </citation>
    <scope>NUCLEOTIDE SEQUENCE [LARGE SCALE GENOMIC DNA]</scope>
    <source>
        <strain evidence="3">cv. BLH2017</strain>
        <tissue evidence="2">Root</tissue>
    </source>
</reference>
<sequence length="101" mass="10836">MATSSSRVARFVMEVAPPQFVCVMRQRTSTMLDTIAEEDHRDSTVFNETLAFSSSKLSSSFSSSSSATATAKAKAKAKAPSASTSSPNYFEINSSLSIYGY</sequence>
<name>A0A200R919_MACCD</name>
<protein>
    <submittedName>
        <fullName evidence="2">Uncharacterized protein</fullName>
    </submittedName>
</protein>
<evidence type="ECO:0000256" key="1">
    <source>
        <dbReference type="SAM" id="MobiDB-lite"/>
    </source>
</evidence>
<dbReference type="PANTHER" id="PTHR35101:SF12">
    <property type="entry name" value="OS02G0162600 PROTEIN"/>
    <property type="match status" value="1"/>
</dbReference>
<dbReference type="OMA" id="FTSPCSA"/>
<evidence type="ECO:0000313" key="2">
    <source>
        <dbReference type="EMBL" id="OVA19198.1"/>
    </source>
</evidence>
<dbReference type="AlphaFoldDB" id="A0A200R919"/>
<dbReference type="Proteomes" id="UP000195402">
    <property type="component" value="Unassembled WGS sequence"/>
</dbReference>
<dbReference type="PANTHER" id="PTHR35101">
    <property type="entry name" value="OS02G0162600 PROTEIN"/>
    <property type="match status" value="1"/>
</dbReference>
<feature type="region of interest" description="Disordered" evidence="1">
    <location>
        <begin position="72"/>
        <end position="101"/>
    </location>
</feature>
<keyword evidence="3" id="KW-1185">Reference proteome</keyword>
<feature type="compositionally biased region" description="Low complexity" evidence="1">
    <location>
        <begin position="72"/>
        <end position="87"/>
    </location>
</feature>